<sequence>MLSSEKRRINVEFLTTLKGMVALIKDPGKTESVFDIEDSLRHTKATQIMVEYVKSKPGVAQIVEQRYTPPPVDLDALLKCPQDSLGYAYASYLTKAGFDPNFYRKPVGDDDISYIFLRIRQTHDIWHVLTNFGADEIEEIGLKAFELAQTHRTMSAVLISGGMLKMLFNQPENLERLLDRIAVGYRMGAKAKPFLAQKWEEHWDKPVAQWRAELGVEPTPVYVP</sequence>
<dbReference type="EMBL" id="BLAY01000060">
    <property type="protein sequence ID" value="GET39152.1"/>
    <property type="molecule type" value="Genomic_DNA"/>
</dbReference>
<comment type="caution">
    <text evidence="1">The sequence shown here is derived from an EMBL/GenBank/DDBJ whole genome shotgun (WGS) entry which is preliminary data.</text>
</comment>
<dbReference type="PANTHER" id="PTHR12922:SF7">
    <property type="entry name" value="UBIQUINONE BIOSYNTHESIS PROTEIN COQ4 HOMOLOG, MITOCHONDRIAL"/>
    <property type="match status" value="1"/>
</dbReference>
<gene>
    <name evidence="1" type="ORF">MiSe_39160</name>
</gene>
<keyword evidence="2" id="KW-1185">Reference proteome</keyword>
<accession>A0AAV3X8L0</accession>
<evidence type="ECO:0008006" key="3">
    <source>
        <dbReference type="Google" id="ProtNLM"/>
    </source>
</evidence>
<dbReference type="InterPro" id="IPR007715">
    <property type="entry name" value="Coq4"/>
</dbReference>
<dbReference type="PANTHER" id="PTHR12922">
    <property type="entry name" value="UBIQUINONE BIOSYNTHESIS PROTEIN"/>
    <property type="match status" value="1"/>
</dbReference>
<dbReference type="Pfam" id="PF05019">
    <property type="entry name" value="Coq4"/>
    <property type="match status" value="1"/>
</dbReference>
<dbReference type="Proteomes" id="UP001050975">
    <property type="component" value="Unassembled WGS sequence"/>
</dbReference>
<evidence type="ECO:0000313" key="2">
    <source>
        <dbReference type="Proteomes" id="UP001050975"/>
    </source>
</evidence>
<evidence type="ECO:0000313" key="1">
    <source>
        <dbReference type="EMBL" id="GET39152.1"/>
    </source>
</evidence>
<name>A0AAV3X8L0_9CYAN</name>
<protein>
    <recommendedName>
        <fullName evidence="3">Ubiquinone biosynthesis protein</fullName>
    </recommendedName>
</protein>
<organism evidence="1 2">
    <name type="scientific">Microseira wollei NIES-4236</name>
    <dbReference type="NCBI Taxonomy" id="2530354"/>
    <lineage>
        <taxon>Bacteria</taxon>
        <taxon>Bacillati</taxon>
        <taxon>Cyanobacteriota</taxon>
        <taxon>Cyanophyceae</taxon>
        <taxon>Oscillatoriophycideae</taxon>
        <taxon>Aerosakkonematales</taxon>
        <taxon>Aerosakkonemataceae</taxon>
        <taxon>Microseira</taxon>
    </lineage>
</organism>
<proteinExistence type="predicted"/>
<dbReference type="GO" id="GO:0006744">
    <property type="term" value="P:ubiquinone biosynthetic process"/>
    <property type="evidence" value="ECO:0007669"/>
    <property type="project" value="InterPro"/>
</dbReference>
<dbReference type="RefSeq" id="WP_226584200.1">
    <property type="nucleotide sequence ID" value="NZ_BLAY01000060.1"/>
</dbReference>
<dbReference type="AlphaFoldDB" id="A0AAV3X8L0"/>
<reference evidence="1" key="1">
    <citation type="submission" date="2019-10" db="EMBL/GenBank/DDBJ databases">
        <title>Draft genome sequece of Microseira wollei NIES-4236.</title>
        <authorList>
            <person name="Yamaguchi H."/>
            <person name="Suzuki S."/>
            <person name="Kawachi M."/>
        </authorList>
    </citation>
    <scope>NUCLEOTIDE SEQUENCE</scope>
    <source>
        <strain evidence="1">NIES-4236</strain>
    </source>
</reference>